<comment type="caution">
    <text evidence="5">The sequence shown here is derived from an EMBL/GenBank/DDBJ whole genome shotgun (WGS) entry which is preliminary data.</text>
</comment>
<evidence type="ECO:0000313" key="5">
    <source>
        <dbReference type="EMBL" id="CAD6340906.1"/>
    </source>
</evidence>
<protein>
    <recommendedName>
        <fullName evidence="7">Protein kinase superfamily protein</fullName>
    </recommendedName>
</protein>
<feature type="compositionally biased region" description="Basic and acidic residues" evidence="4">
    <location>
        <begin position="196"/>
        <end position="207"/>
    </location>
</feature>
<keyword evidence="2" id="KW-0808">Transferase</keyword>
<dbReference type="PANTHER" id="PTHR47985">
    <property type="entry name" value="OS07G0668900 PROTEIN"/>
    <property type="match status" value="1"/>
</dbReference>
<evidence type="ECO:0000256" key="4">
    <source>
        <dbReference type="SAM" id="MobiDB-lite"/>
    </source>
</evidence>
<reference evidence="5" key="1">
    <citation type="submission" date="2020-10" db="EMBL/GenBank/DDBJ databases">
        <authorList>
            <person name="Han B."/>
            <person name="Lu T."/>
            <person name="Zhao Q."/>
            <person name="Huang X."/>
            <person name="Zhao Y."/>
        </authorList>
    </citation>
    <scope>NUCLEOTIDE SEQUENCE</scope>
</reference>
<dbReference type="GO" id="GO:0016020">
    <property type="term" value="C:membrane"/>
    <property type="evidence" value="ECO:0007669"/>
    <property type="project" value="UniProtKB-SubCell"/>
</dbReference>
<organism evidence="5 6">
    <name type="scientific">Miscanthus lutarioriparius</name>
    <dbReference type="NCBI Taxonomy" id="422564"/>
    <lineage>
        <taxon>Eukaryota</taxon>
        <taxon>Viridiplantae</taxon>
        <taxon>Streptophyta</taxon>
        <taxon>Embryophyta</taxon>
        <taxon>Tracheophyta</taxon>
        <taxon>Spermatophyta</taxon>
        <taxon>Magnoliopsida</taxon>
        <taxon>Liliopsida</taxon>
        <taxon>Poales</taxon>
        <taxon>Poaceae</taxon>
        <taxon>PACMAD clade</taxon>
        <taxon>Panicoideae</taxon>
        <taxon>Andropogonodae</taxon>
        <taxon>Andropogoneae</taxon>
        <taxon>Saccharinae</taxon>
        <taxon>Miscanthus</taxon>
    </lineage>
</organism>
<accession>A0A811SJ42</accession>
<keyword evidence="3" id="KW-0472">Membrane</keyword>
<evidence type="ECO:0000256" key="3">
    <source>
        <dbReference type="ARBA" id="ARBA00023136"/>
    </source>
</evidence>
<keyword evidence="6" id="KW-1185">Reference proteome</keyword>
<sequence length="207" mass="22404">MGLFSSAAKRCSNGKKFLRSAGACYCSPSACAPAGGVRGKEEASTSAPASVPADSKKKRWRKRKFWRKKKKAKKESGDGSGELADLVNNISAKSGKPMHPTPLASPLLRDKRRFVKLADPLLGRRYPVKGLYQALAVASMCLQEDAASRPGISDVVAALSFLADPQYYPPEGMQAEHKSPDRGSDRDSSPSPPKADMIRADDEMKHR</sequence>
<feature type="region of interest" description="Disordered" evidence="4">
    <location>
        <begin position="33"/>
        <end position="83"/>
    </location>
</feature>
<gene>
    <name evidence="5" type="ORF">NCGR_LOCUS65004</name>
</gene>
<feature type="compositionally biased region" description="Basic and acidic residues" evidence="4">
    <location>
        <begin position="174"/>
        <end position="188"/>
    </location>
</feature>
<evidence type="ECO:0008006" key="7">
    <source>
        <dbReference type="Google" id="ProtNLM"/>
    </source>
</evidence>
<keyword evidence="2" id="KW-0418">Kinase</keyword>
<dbReference type="EMBL" id="CAJGYO010000089">
    <property type="protein sequence ID" value="CAD6340906.1"/>
    <property type="molecule type" value="Genomic_DNA"/>
</dbReference>
<evidence type="ECO:0000256" key="2">
    <source>
        <dbReference type="ARBA" id="ARBA00022527"/>
    </source>
</evidence>
<feature type="region of interest" description="Disordered" evidence="4">
    <location>
        <begin position="167"/>
        <end position="207"/>
    </location>
</feature>
<dbReference type="OrthoDB" id="1719780at2759"/>
<name>A0A811SJ42_9POAL</name>
<dbReference type="AlphaFoldDB" id="A0A811SJ42"/>
<evidence type="ECO:0000313" key="6">
    <source>
        <dbReference type="Proteomes" id="UP000604825"/>
    </source>
</evidence>
<proteinExistence type="predicted"/>
<evidence type="ECO:0000256" key="1">
    <source>
        <dbReference type="ARBA" id="ARBA00004370"/>
    </source>
</evidence>
<comment type="subcellular location">
    <subcellularLocation>
        <location evidence="1">Membrane</location>
    </subcellularLocation>
</comment>
<keyword evidence="2" id="KW-0723">Serine/threonine-protein kinase</keyword>
<dbReference type="Proteomes" id="UP000604825">
    <property type="component" value="Unassembled WGS sequence"/>
</dbReference>
<dbReference type="PANTHER" id="PTHR47985:SF39">
    <property type="entry name" value="SERINE_THREONINE-PROTEIN KINASE PBL23-RELATED"/>
    <property type="match status" value="1"/>
</dbReference>
<feature type="compositionally biased region" description="Basic residues" evidence="4">
    <location>
        <begin position="56"/>
        <end position="73"/>
    </location>
</feature>
<dbReference type="GO" id="GO:0004674">
    <property type="term" value="F:protein serine/threonine kinase activity"/>
    <property type="evidence" value="ECO:0007669"/>
    <property type="project" value="UniProtKB-KW"/>
</dbReference>